<dbReference type="PANTHER" id="PTHR47891">
    <property type="entry name" value="TRANSPORTER-RELATED"/>
    <property type="match status" value="1"/>
</dbReference>
<reference evidence="8 12" key="3">
    <citation type="journal article" date="2020" name="Biotechnol. Biofuels">
        <title>New insights from the biogas microbiome by comprehensive genome-resolved metagenomics of nearly 1600 species originating from multiple anaerobic digesters.</title>
        <authorList>
            <person name="Campanaro S."/>
            <person name="Treu L."/>
            <person name="Rodriguez-R L.M."/>
            <person name="Kovalovszki A."/>
            <person name="Ziels R.M."/>
            <person name="Maus I."/>
            <person name="Zhu X."/>
            <person name="Kougias P.G."/>
            <person name="Basile A."/>
            <person name="Luo G."/>
            <person name="Schluter A."/>
            <person name="Konstantinidis K.T."/>
            <person name="Angelidaki I."/>
        </authorList>
    </citation>
    <scope>NUCLEOTIDE SEQUENCE [LARGE SCALE GENOMIC DNA]</scope>
    <source>
        <strain evidence="8">AS07pgkLD_105</strain>
    </source>
</reference>
<dbReference type="Gene3D" id="3.30.460.20">
    <property type="entry name" value="CorA soluble domain-like"/>
    <property type="match status" value="1"/>
</dbReference>
<evidence type="ECO:0000256" key="6">
    <source>
        <dbReference type="SAM" id="Phobius"/>
    </source>
</evidence>
<dbReference type="EMBL" id="FOQC01000013">
    <property type="protein sequence ID" value="SFH75903.1"/>
    <property type="molecule type" value="Genomic_DNA"/>
</dbReference>
<dbReference type="Pfam" id="PF01544">
    <property type="entry name" value="CorA"/>
    <property type="match status" value="1"/>
</dbReference>
<dbReference type="EMBL" id="FJMZ01000017">
    <property type="protein sequence ID" value="CZQ93481.1"/>
    <property type="molecule type" value="Genomic_DNA"/>
</dbReference>
<dbReference type="GO" id="GO:0016020">
    <property type="term" value="C:membrane"/>
    <property type="evidence" value="ECO:0007669"/>
    <property type="project" value="UniProtKB-SubCell"/>
</dbReference>
<dbReference type="GO" id="GO:0046873">
    <property type="term" value="F:metal ion transmembrane transporter activity"/>
    <property type="evidence" value="ECO:0007669"/>
    <property type="project" value="InterPro"/>
</dbReference>
<evidence type="ECO:0000256" key="4">
    <source>
        <dbReference type="ARBA" id="ARBA00022989"/>
    </source>
</evidence>
<accession>A0A143YP71</accession>
<gene>
    <name evidence="8" type="ORF">GX662_11515</name>
    <name evidence="9" type="ORF">SAMN04488507_101326</name>
    <name evidence="7" type="ORF">TFLO_1671</name>
</gene>
<evidence type="ECO:0000313" key="11">
    <source>
        <dbReference type="Proteomes" id="UP000199686"/>
    </source>
</evidence>
<dbReference type="Proteomes" id="UP000589373">
    <property type="component" value="Unassembled WGS sequence"/>
</dbReference>
<proteinExistence type="inferred from homology"/>
<dbReference type="SUPFAM" id="SSF143865">
    <property type="entry name" value="CorA soluble domain-like"/>
    <property type="match status" value="1"/>
</dbReference>
<reference evidence="7 10" key="1">
    <citation type="submission" date="2016-02" db="EMBL/GenBank/DDBJ databases">
        <authorList>
            <person name="Strepis N."/>
        </authorList>
    </citation>
    <scope>NUCLEOTIDE SEQUENCE [LARGE SCALE GENOMIC DNA]</scope>
    <source>
        <strain evidence="7">Trichococcus flocculiformis</strain>
    </source>
</reference>
<feature type="transmembrane region" description="Helical" evidence="6">
    <location>
        <begin position="291"/>
        <end position="311"/>
    </location>
</feature>
<dbReference type="Proteomes" id="UP000199686">
    <property type="component" value="Unassembled WGS sequence"/>
</dbReference>
<keyword evidence="5 6" id="KW-0472">Membrane</keyword>
<dbReference type="Gene3D" id="1.20.58.340">
    <property type="entry name" value="Magnesium transport protein CorA, transmembrane region"/>
    <property type="match status" value="2"/>
</dbReference>
<evidence type="ECO:0000256" key="3">
    <source>
        <dbReference type="ARBA" id="ARBA00022692"/>
    </source>
</evidence>
<comment type="caution">
    <text evidence="9">The sequence shown here is derived from an EMBL/GenBank/DDBJ whole genome shotgun (WGS) entry which is preliminary data.</text>
</comment>
<reference evidence="9 11" key="2">
    <citation type="submission" date="2016-10" db="EMBL/GenBank/DDBJ databases">
        <authorList>
            <person name="Varghese N."/>
            <person name="Submissions S."/>
        </authorList>
    </citation>
    <scope>NUCLEOTIDE SEQUENCE [LARGE SCALE GENOMIC DNA]</scope>
    <source>
        <strain evidence="9 11">DSM 2094</strain>
    </source>
</reference>
<comment type="similarity">
    <text evidence="2">Belongs to the CorA metal ion transporter (MIT) (TC 1.A.35) family.</text>
</comment>
<evidence type="ECO:0000313" key="9">
    <source>
        <dbReference type="EMBL" id="SFH75903.1"/>
    </source>
</evidence>
<dbReference type="InterPro" id="IPR047199">
    <property type="entry name" value="CorA-like"/>
</dbReference>
<comment type="subcellular location">
    <subcellularLocation>
        <location evidence="1">Membrane</location>
        <topology evidence="1">Multi-pass membrane protein</topology>
    </subcellularLocation>
</comment>
<dbReference type="AlphaFoldDB" id="A0A143YP71"/>
<organism evidence="9 11">
    <name type="scientific">Trichococcus flocculiformis</name>
    <dbReference type="NCBI Taxonomy" id="82803"/>
    <lineage>
        <taxon>Bacteria</taxon>
        <taxon>Bacillati</taxon>
        <taxon>Bacillota</taxon>
        <taxon>Bacilli</taxon>
        <taxon>Lactobacillales</taxon>
        <taxon>Carnobacteriaceae</taxon>
        <taxon>Trichococcus</taxon>
    </lineage>
</organism>
<dbReference type="Proteomes" id="UP000195947">
    <property type="component" value="Unassembled WGS sequence"/>
</dbReference>
<sequence length="317" mass="36451">MRAFNLSDKGVYSQTKNWKSAEWIHVENPDSDDVADLMSTFGIPMDYILDSLDEYEIPRQERVNNGSGDSINLLIVLFPKMRSVQEKFTEYHTYPLSIITVNDTLITICKETPSFLTRIMKNESFKNEPATTQQHIILYILWELTKSFVHHLREIDGTIEDLQIKITSATHNEHFYNLIALHKSLVYFETSINKNHPLITKSIQNASLGDDLQSQELLRDIIDISSQAEVMVTESSKMIDQLSEVFSSVIANNLNNIMKVLTSITIVLTIPTIIAGFWGMNVDLPFENHPWAFGITSLLTIFICFLTVYWLKKKDYF</sequence>
<evidence type="ECO:0000256" key="1">
    <source>
        <dbReference type="ARBA" id="ARBA00004141"/>
    </source>
</evidence>
<feature type="transmembrane region" description="Helical" evidence="6">
    <location>
        <begin position="260"/>
        <end position="279"/>
    </location>
</feature>
<dbReference type="SUPFAM" id="SSF144083">
    <property type="entry name" value="Magnesium transport protein CorA, transmembrane region"/>
    <property type="match status" value="1"/>
</dbReference>
<dbReference type="OrthoDB" id="9803416at2"/>
<evidence type="ECO:0000313" key="7">
    <source>
        <dbReference type="EMBL" id="CZQ93481.1"/>
    </source>
</evidence>
<protein>
    <submittedName>
        <fullName evidence="8 9">Magnesium transporter</fullName>
    </submittedName>
</protein>
<dbReference type="InterPro" id="IPR002523">
    <property type="entry name" value="MgTranspt_CorA/ZnTranspt_ZntB"/>
</dbReference>
<dbReference type="InterPro" id="IPR045863">
    <property type="entry name" value="CorA_TM1_TM2"/>
</dbReference>
<name>A0A143YP71_9LACT</name>
<dbReference type="InterPro" id="IPR045861">
    <property type="entry name" value="CorA_cytoplasmic_dom"/>
</dbReference>
<evidence type="ECO:0000313" key="10">
    <source>
        <dbReference type="Proteomes" id="UP000195947"/>
    </source>
</evidence>
<evidence type="ECO:0000256" key="2">
    <source>
        <dbReference type="ARBA" id="ARBA00009765"/>
    </source>
</evidence>
<keyword evidence="10" id="KW-1185">Reference proteome</keyword>
<evidence type="ECO:0000313" key="12">
    <source>
        <dbReference type="Proteomes" id="UP000589373"/>
    </source>
</evidence>
<dbReference type="CDD" id="cd12827">
    <property type="entry name" value="EcCorA_ZntB-like_u2"/>
    <property type="match status" value="1"/>
</dbReference>
<dbReference type="PANTHER" id="PTHR47891:SF2">
    <property type="entry name" value="MAGNESIUM AND COBALT TRANSPORTER"/>
    <property type="match status" value="1"/>
</dbReference>
<evidence type="ECO:0000256" key="5">
    <source>
        <dbReference type="ARBA" id="ARBA00023136"/>
    </source>
</evidence>
<dbReference type="EMBL" id="JAAZCD010000263">
    <property type="protein sequence ID" value="NLD32864.1"/>
    <property type="molecule type" value="Genomic_DNA"/>
</dbReference>
<dbReference type="RefSeq" id="WP_086989117.1">
    <property type="nucleotide sequence ID" value="NZ_FJMZ01000017.1"/>
</dbReference>
<keyword evidence="4 6" id="KW-1133">Transmembrane helix</keyword>
<keyword evidence="3 6" id="KW-0812">Transmembrane</keyword>
<dbReference type="STRING" id="82803.SAMN04488048_10423"/>
<evidence type="ECO:0000313" key="8">
    <source>
        <dbReference type="EMBL" id="NLD32864.1"/>
    </source>
</evidence>